<dbReference type="Proteomes" id="UP000050791">
    <property type="component" value="Unassembled WGS sequence"/>
</dbReference>
<dbReference type="GO" id="GO:0046854">
    <property type="term" value="P:phosphatidylinositol phosphate biosynthetic process"/>
    <property type="evidence" value="ECO:0007669"/>
    <property type="project" value="TreeGrafter"/>
</dbReference>
<dbReference type="Gene3D" id="3.30.810.10">
    <property type="entry name" value="2-Layer Sandwich"/>
    <property type="match status" value="1"/>
</dbReference>
<evidence type="ECO:0000256" key="2">
    <source>
        <dbReference type="ARBA" id="ARBA00022840"/>
    </source>
</evidence>
<dbReference type="PANTHER" id="PTHR45748">
    <property type="entry name" value="1-PHOSPHATIDYLINOSITOL 3-PHOSPHATE 5-KINASE-RELATED"/>
    <property type="match status" value="1"/>
</dbReference>
<dbReference type="GO" id="GO:0000285">
    <property type="term" value="F:1-phosphatidylinositol-3-phosphate 5-kinase activity"/>
    <property type="evidence" value="ECO:0007669"/>
    <property type="project" value="InterPro"/>
</dbReference>
<dbReference type="SUPFAM" id="SSF56104">
    <property type="entry name" value="SAICAR synthase-like"/>
    <property type="match status" value="1"/>
</dbReference>
<dbReference type="SMART" id="SM00330">
    <property type="entry name" value="PIPKc"/>
    <property type="match status" value="1"/>
</dbReference>
<feature type="region of interest" description="Disordered" evidence="4">
    <location>
        <begin position="979"/>
        <end position="1047"/>
    </location>
</feature>
<dbReference type="GO" id="GO:0005524">
    <property type="term" value="F:ATP binding"/>
    <property type="evidence" value="ECO:0007669"/>
    <property type="project" value="UniProtKB-UniRule"/>
</dbReference>
<keyword evidence="2 3" id="KW-0067">ATP-binding</keyword>
<keyword evidence="3" id="KW-0418">Kinase</keyword>
<accession>A0AA85BIZ2</accession>
<dbReference type="PANTHER" id="PTHR45748:SF7">
    <property type="entry name" value="1-PHOSPHATIDYLINOSITOL 3-PHOSPHATE 5-KINASE-RELATED"/>
    <property type="match status" value="1"/>
</dbReference>
<keyword evidence="3" id="KW-0808">Transferase</keyword>
<reference evidence="7" key="1">
    <citation type="submission" date="2023-11" db="UniProtKB">
        <authorList>
            <consortium name="WormBaseParasite"/>
        </authorList>
    </citation>
    <scope>IDENTIFICATION</scope>
</reference>
<dbReference type="Gene3D" id="3.30.800.10">
    <property type="entry name" value="Phosphatidylinositol Phosphate Kinase II Beta"/>
    <property type="match status" value="1"/>
</dbReference>
<dbReference type="CDD" id="cd17300">
    <property type="entry name" value="PIPKc_PIKfyve"/>
    <property type="match status" value="1"/>
</dbReference>
<protein>
    <recommendedName>
        <fullName evidence="5">PIPK domain-containing protein</fullName>
    </recommendedName>
</protein>
<feature type="compositionally biased region" description="Low complexity" evidence="4">
    <location>
        <begin position="1026"/>
        <end position="1042"/>
    </location>
</feature>
<keyword evidence="1 3" id="KW-0547">Nucleotide-binding</keyword>
<dbReference type="InterPro" id="IPR027483">
    <property type="entry name" value="PInositol-4-P-4/5-kinase_C_sf"/>
</dbReference>
<organism evidence="6 7">
    <name type="scientific">Schistosoma mattheei</name>
    <dbReference type="NCBI Taxonomy" id="31246"/>
    <lineage>
        <taxon>Eukaryota</taxon>
        <taxon>Metazoa</taxon>
        <taxon>Spiralia</taxon>
        <taxon>Lophotrochozoa</taxon>
        <taxon>Platyhelminthes</taxon>
        <taxon>Trematoda</taxon>
        <taxon>Digenea</taxon>
        <taxon>Strigeidida</taxon>
        <taxon>Schistosomatoidea</taxon>
        <taxon>Schistosomatidae</taxon>
        <taxon>Schistosoma</taxon>
    </lineage>
</organism>
<sequence>MNSILSGHWNSLFNTRHLKSFKSGPTKTSTTTTGFTPTSNVQLISESESVKRLRRSILDPRSYQSLSFLAILFTTKCILRPEPCVPPLIATVEFYGSNDLPLGLFLEKFCFMQQHCRNPLCNVVMADHIQRFIQTSGSVQLMIRKLIQDPPRSEVLSDIPNISSNDAKYRRHCRIQMWLFCPICRINSPIKYMSADTWHLSFVKFLDLIINSSDNWAYCGLLNKNSDDTVNEVNTTDASNEPSLNSVRHGIDSQTMSPILQFQCPHSVYKSLEHCFAFDRKLAIFKYQPVNVYEIVMPPNEIRVFPVKVNNSNHMNTNDLEDGYCTDSTDHTTATATKSHSQSAHHKWGSKVTNLQKTSHLPSYLYAEASDVLTKYYTINTVIKCHIANQQNEKISCELSAMLEAYLKVLECDSTRILMDERSEILDFILHPSDSSQKERFSNKQYVEDIPAGISHSLGPLTKPVEDDSESNTIENERYPHLINKRQLRMKNSFVRLQSSHVETAEQRCDISQNETKCHNWFKLISSLNSVEQALIVQRLINELKRWMYRFISDWNFRFNEYELLMKRIEKNIRDKRKKPTLSYISTTVANSSLHPSPNLLSPSVPSQVTVTTSVSQPPPITTPLPVSSIITSSKSANNLLDSTKSFEHNNDMITNLSSSNLPIEVSTSQTVYFNSIDQNMDKFLTGIDLSNNISVNSKTLNNVLTVSQSELLVHSMKKDSEMYKSIENTSRLDSFKSGFNSFHDSINHDSSQHTEDNYVSDLSKNLPILDPLNLKAVYQRRGPEIFNTESSSQNQSNKTESLTHPIQNEISITNNSSSSGVRRFIHNFLPSAMDLKVFGEPVPPHEHPQLTICDESCINILKRIETTLNKSNEIKMNSCDYSRLSESLCQLLLAHPDVYVNDREFTSIIAFALTTREYERKLVDLHFTLQGSLQHSSDIQLGQPALSNFKDNESAVTTENIFGAKCIGEKERLNILYDDTSLSNPTDDGSSKKSETSQECNRIPSSPNVSELRDQKPPTHTHNISASSHTTSLSTSTTDKSNGSRSRHIKIQFSDSSTTFFCCVYYASEFFRLRQLIMPNGDLSFIHSLSRCYQWDARGGKSGSLFMKTRDERFVIKELSSIEMKTFHEISQDYFDYLITAALEQRLCVLSRILGIFHVGFKNSASGEAHRFDVLVMENLYYGRTQLAYIYDLKGSLRKRLVDESFNNINNNGVNANSNTMPTDLAQTTDESTTNSGVASYHSFTCNQSTTVSDSGLTSETTRVKHNVPVLLDQNLLNASIDNPLYLRVHSKNALSHCLNMDTAFLANLFIMDYSLLVGVDTTTNQLIIGLIDYLRKFTLDKRLEMIIKQTITSAQGPMPTILTPDLYRERFLYQLHSYFPLLPDQWYDSLAEHTENWRVSSVQRKSLSVNKTK</sequence>
<name>A0AA85BIZ2_9TREM</name>
<dbReference type="PROSITE" id="PS51455">
    <property type="entry name" value="PIPK"/>
    <property type="match status" value="1"/>
</dbReference>
<evidence type="ECO:0000313" key="7">
    <source>
        <dbReference type="WBParaSite" id="SMTH1_55530.1"/>
    </source>
</evidence>
<dbReference type="Pfam" id="PF01504">
    <property type="entry name" value="PIP5K"/>
    <property type="match status" value="1"/>
</dbReference>
<dbReference type="InterPro" id="IPR027484">
    <property type="entry name" value="PInositol-4-P-5-kinase_N"/>
</dbReference>
<dbReference type="InterPro" id="IPR002498">
    <property type="entry name" value="PInositol-4-P-4/5-kinase_core"/>
</dbReference>
<proteinExistence type="predicted"/>
<evidence type="ECO:0000256" key="3">
    <source>
        <dbReference type="PROSITE-ProRule" id="PRU00781"/>
    </source>
</evidence>
<evidence type="ECO:0000259" key="5">
    <source>
        <dbReference type="PROSITE" id="PS51455"/>
    </source>
</evidence>
<evidence type="ECO:0000313" key="6">
    <source>
        <dbReference type="Proteomes" id="UP000050791"/>
    </source>
</evidence>
<feature type="compositionally biased region" description="Polar residues" evidence="4">
    <location>
        <begin position="998"/>
        <end position="1010"/>
    </location>
</feature>
<evidence type="ECO:0000256" key="1">
    <source>
        <dbReference type="ARBA" id="ARBA00022741"/>
    </source>
</evidence>
<dbReference type="WBParaSite" id="SMTH1_55530.1">
    <property type="protein sequence ID" value="SMTH1_55530.1"/>
    <property type="gene ID" value="SMTH1_55530"/>
</dbReference>
<feature type="domain" description="PIPK" evidence="5">
    <location>
        <begin position="992"/>
        <end position="1381"/>
    </location>
</feature>
<dbReference type="InterPro" id="IPR044769">
    <property type="entry name" value="PIKfyve_PIPKc"/>
</dbReference>
<dbReference type="GO" id="GO:0010008">
    <property type="term" value="C:endosome membrane"/>
    <property type="evidence" value="ECO:0007669"/>
    <property type="project" value="TreeGrafter"/>
</dbReference>
<evidence type="ECO:0000256" key="4">
    <source>
        <dbReference type="SAM" id="MobiDB-lite"/>
    </source>
</evidence>